<keyword evidence="5" id="KW-0378">Hydrolase</keyword>
<dbReference type="Pfam" id="PF01557">
    <property type="entry name" value="FAA_hydrolase"/>
    <property type="match status" value="1"/>
</dbReference>
<keyword evidence="6" id="KW-1185">Reference proteome</keyword>
<dbReference type="Pfam" id="PF10370">
    <property type="entry name" value="Rv2993c-like_N"/>
    <property type="match status" value="1"/>
</dbReference>
<comment type="similarity">
    <text evidence="1">Belongs to the FAH family.</text>
</comment>
<evidence type="ECO:0000256" key="2">
    <source>
        <dbReference type="ARBA" id="ARBA00022723"/>
    </source>
</evidence>
<dbReference type="PANTHER" id="PTHR11820:SF7">
    <property type="entry name" value="ACYLPYRUVASE FAHD1, MITOCHONDRIAL"/>
    <property type="match status" value="1"/>
</dbReference>
<dbReference type="EMBL" id="JBHTAI010000015">
    <property type="protein sequence ID" value="MFC7151212.1"/>
    <property type="molecule type" value="Genomic_DNA"/>
</dbReference>
<sequence length="258" mass="27784">MTTYIRFTTTADSAIRSGVLDGDTVREYEGTPFDRPTLNGRTHSVADIVLQAPFQPTHIIGIGKNFAGEGEIKPDVPDLPILFFKPQTSVIGPNEPIVVPEGVSEVKFESELAVVIGKRCRDIRPEDAASHIFGCTIANDVAALDLFHPEGHWTVGKAFDTFCPLGPVLVTSFDYGSARIRARVNGTEKQNSAMERIIMPIDRMIAYISTFMTLSPGDVILTGTPAGADLVRAGDVVECLIDGIGSLTNPVRAARSAQ</sequence>
<comment type="caution">
    <text evidence="5">The sequence shown here is derived from an EMBL/GenBank/DDBJ whole genome shotgun (WGS) entry which is preliminary data.</text>
</comment>
<dbReference type="InterPro" id="IPR011234">
    <property type="entry name" value="Fumarylacetoacetase-like_C"/>
</dbReference>
<dbReference type="Gene3D" id="3.90.850.10">
    <property type="entry name" value="Fumarylacetoacetase-like, C-terminal domain"/>
    <property type="match status" value="1"/>
</dbReference>
<evidence type="ECO:0000313" key="6">
    <source>
        <dbReference type="Proteomes" id="UP001596378"/>
    </source>
</evidence>
<feature type="domain" description="Rv2993c-like N-terminal" evidence="4">
    <location>
        <begin position="4"/>
        <end position="53"/>
    </location>
</feature>
<dbReference type="GO" id="GO:0016787">
    <property type="term" value="F:hydrolase activity"/>
    <property type="evidence" value="ECO:0007669"/>
    <property type="project" value="UniProtKB-KW"/>
</dbReference>
<evidence type="ECO:0000259" key="3">
    <source>
        <dbReference type="Pfam" id="PF01557"/>
    </source>
</evidence>
<organism evidence="5 6">
    <name type="scientific">Cohnella cellulosilytica</name>
    <dbReference type="NCBI Taxonomy" id="986710"/>
    <lineage>
        <taxon>Bacteria</taxon>
        <taxon>Bacillati</taxon>
        <taxon>Bacillota</taxon>
        <taxon>Bacilli</taxon>
        <taxon>Bacillales</taxon>
        <taxon>Paenibacillaceae</taxon>
        <taxon>Cohnella</taxon>
    </lineage>
</organism>
<proteinExistence type="inferred from homology"/>
<name>A0ABW2FI56_9BACL</name>
<protein>
    <submittedName>
        <fullName evidence="5">Fumarylacetoacetate hydrolase family protein</fullName>
        <ecNumber evidence="5">3.7.-.-</ecNumber>
    </submittedName>
</protein>
<accession>A0ABW2FI56</accession>
<evidence type="ECO:0000313" key="5">
    <source>
        <dbReference type="EMBL" id="MFC7151212.1"/>
    </source>
</evidence>
<dbReference type="EC" id="3.7.-.-" evidence="5"/>
<gene>
    <name evidence="5" type="ORF">ACFQMJ_21970</name>
</gene>
<feature type="domain" description="Fumarylacetoacetase-like C-terminal" evidence="3">
    <location>
        <begin position="59"/>
        <end position="252"/>
    </location>
</feature>
<keyword evidence="2" id="KW-0479">Metal-binding</keyword>
<evidence type="ECO:0000259" key="4">
    <source>
        <dbReference type="Pfam" id="PF10370"/>
    </source>
</evidence>
<dbReference type="InterPro" id="IPR036663">
    <property type="entry name" value="Fumarylacetoacetase_C_sf"/>
</dbReference>
<evidence type="ECO:0000256" key="1">
    <source>
        <dbReference type="ARBA" id="ARBA00010211"/>
    </source>
</evidence>
<dbReference type="InterPro" id="IPR018833">
    <property type="entry name" value="Rv2993c-like_N"/>
</dbReference>
<dbReference type="Proteomes" id="UP001596378">
    <property type="component" value="Unassembled WGS sequence"/>
</dbReference>
<dbReference type="PANTHER" id="PTHR11820">
    <property type="entry name" value="ACYLPYRUVASE"/>
    <property type="match status" value="1"/>
</dbReference>
<dbReference type="SUPFAM" id="SSF56529">
    <property type="entry name" value="FAH"/>
    <property type="match status" value="1"/>
</dbReference>
<reference evidence="6" key="1">
    <citation type="journal article" date="2019" name="Int. J. Syst. Evol. Microbiol.">
        <title>The Global Catalogue of Microorganisms (GCM) 10K type strain sequencing project: providing services to taxonomists for standard genome sequencing and annotation.</title>
        <authorList>
            <consortium name="The Broad Institute Genomics Platform"/>
            <consortium name="The Broad Institute Genome Sequencing Center for Infectious Disease"/>
            <person name="Wu L."/>
            <person name="Ma J."/>
        </authorList>
    </citation>
    <scope>NUCLEOTIDE SEQUENCE [LARGE SCALE GENOMIC DNA]</scope>
    <source>
        <strain evidence="6">KCTC 12907</strain>
    </source>
</reference>
<dbReference type="RefSeq" id="WP_378047660.1">
    <property type="nucleotide sequence ID" value="NZ_JBHMDN010000015.1"/>
</dbReference>